<dbReference type="EMBL" id="CAJOBD010037956">
    <property type="protein sequence ID" value="CAF4308746.1"/>
    <property type="molecule type" value="Genomic_DNA"/>
</dbReference>
<feature type="non-terminal residue" evidence="1">
    <location>
        <position position="1"/>
    </location>
</feature>
<proteinExistence type="predicted"/>
<accession>A0A820I9T5</accession>
<comment type="caution">
    <text evidence="1">The sequence shown here is derived from an EMBL/GenBank/DDBJ whole genome shotgun (WGS) entry which is preliminary data.</text>
</comment>
<dbReference type="Proteomes" id="UP000663836">
    <property type="component" value="Unassembled WGS sequence"/>
</dbReference>
<name>A0A820I9T5_9BILA</name>
<reference evidence="1" key="1">
    <citation type="submission" date="2021-02" db="EMBL/GenBank/DDBJ databases">
        <authorList>
            <person name="Nowell W R."/>
        </authorList>
    </citation>
    <scope>NUCLEOTIDE SEQUENCE</scope>
</reference>
<protein>
    <submittedName>
        <fullName evidence="1">Uncharacterized protein</fullName>
    </submittedName>
</protein>
<sequence length="83" mass="9077">SDGLLGDAMHQQIIATFNCDLTTIDPALLRKGRLIANYEFNKLDLESSKILSDKLGFGTEGVTESMSLAEIFNQGDKDNKSIV</sequence>
<evidence type="ECO:0000313" key="2">
    <source>
        <dbReference type="Proteomes" id="UP000663836"/>
    </source>
</evidence>
<gene>
    <name evidence="1" type="ORF">JBS370_LOCUS40643</name>
</gene>
<evidence type="ECO:0000313" key="1">
    <source>
        <dbReference type="EMBL" id="CAF4308746.1"/>
    </source>
</evidence>
<dbReference type="AlphaFoldDB" id="A0A820I9T5"/>
<organism evidence="1 2">
    <name type="scientific">Rotaria sordida</name>
    <dbReference type="NCBI Taxonomy" id="392033"/>
    <lineage>
        <taxon>Eukaryota</taxon>
        <taxon>Metazoa</taxon>
        <taxon>Spiralia</taxon>
        <taxon>Gnathifera</taxon>
        <taxon>Rotifera</taxon>
        <taxon>Eurotatoria</taxon>
        <taxon>Bdelloidea</taxon>
        <taxon>Philodinida</taxon>
        <taxon>Philodinidae</taxon>
        <taxon>Rotaria</taxon>
    </lineage>
</organism>